<dbReference type="SUPFAM" id="SSF55681">
    <property type="entry name" value="Class II aaRS and biotin synthetases"/>
    <property type="match status" value="1"/>
</dbReference>
<dbReference type="PRINTS" id="PR00981">
    <property type="entry name" value="TRNASYNTHSER"/>
</dbReference>
<dbReference type="GO" id="GO:0005524">
    <property type="term" value="F:ATP binding"/>
    <property type="evidence" value="ECO:0007669"/>
    <property type="project" value="UniProtKB-KW"/>
</dbReference>
<keyword evidence="10" id="KW-0030">Aminoacyl-tRNA synthetase</keyword>
<feature type="non-terminal residue" evidence="16">
    <location>
        <position position="1"/>
    </location>
</feature>
<evidence type="ECO:0000256" key="5">
    <source>
        <dbReference type="ARBA" id="ARBA00022490"/>
    </source>
</evidence>
<dbReference type="InterPro" id="IPR002314">
    <property type="entry name" value="aa-tRNA-synt_IIb"/>
</dbReference>
<gene>
    <name evidence="16" type="ORF">METZ01_LOCUS159971</name>
</gene>
<dbReference type="Pfam" id="PF00587">
    <property type="entry name" value="tRNA-synt_2b"/>
    <property type="match status" value="1"/>
</dbReference>
<dbReference type="PROSITE" id="PS50862">
    <property type="entry name" value="AA_TRNA_LIGASE_II"/>
    <property type="match status" value="1"/>
</dbReference>
<keyword evidence="8" id="KW-0067">ATP-binding</keyword>
<evidence type="ECO:0000313" key="16">
    <source>
        <dbReference type="EMBL" id="SVB07117.1"/>
    </source>
</evidence>
<protein>
    <recommendedName>
        <fullName evidence="4">serine--tRNA ligase</fullName>
        <ecNumber evidence="4">6.1.1.11</ecNumber>
    </recommendedName>
    <alternativeName>
        <fullName evidence="11">Seryl-tRNA synthetase</fullName>
    </alternativeName>
    <alternativeName>
        <fullName evidence="12">Seryl-tRNA(Ser/Sec) synthetase</fullName>
    </alternativeName>
</protein>
<dbReference type="InterPro" id="IPR002317">
    <property type="entry name" value="Ser-tRNA-ligase_type_1"/>
</dbReference>
<dbReference type="GO" id="GO:0006434">
    <property type="term" value="P:seryl-tRNA aminoacylation"/>
    <property type="evidence" value="ECO:0007669"/>
    <property type="project" value="InterPro"/>
</dbReference>
<accession>A0A382B1M1</accession>
<comment type="catalytic activity">
    <reaction evidence="14">
        <text>tRNA(Ser) + L-serine + ATP = L-seryl-tRNA(Ser) + AMP + diphosphate + H(+)</text>
        <dbReference type="Rhea" id="RHEA:12292"/>
        <dbReference type="Rhea" id="RHEA-COMP:9669"/>
        <dbReference type="Rhea" id="RHEA-COMP:9703"/>
        <dbReference type="ChEBI" id="CHEBI:15378"/>
        <dbReference type="ChEBI" id="CHEBI:30616"/>
        <dbReference type="ChEBI" id="CHEBI:33019"/>
        <dbReference type="ChEBI" id="CHEBI:33384"/>
        <dbReference type="ChEBI" id="CHEBI:78442"/>
        <dbReference type="ChEBI" id="CHEBI:78533"/>
        <dbReference type="ChEBI" id="CHEBI:456215"/>
        <dbReference type="EC" id="6.1.1.11"/>
    </reaction>
</comment>
<evidence type="ECO:0000256" key="3">
    <source>
        <dbReference type="ARBA" id="ARBA00010728"/>
    </source>
</evidence>
<keyword evidence="7" id="KW-0547">Nucleotide-binding</keyword>
<evidence type="ECO:0000256" key="9">
    <source>
        <dbReference type="ARBA" id="ARBA00022917"/>
    </source>
</evidence>
<evidence type="ECO:0000256" key="1">
    <source>
        <dbReference type="ARBA" id="ARBA00004496"/>
    </source>
</evidence>
<comment type="similarity">
    <text evidence="3">Belongs to the class-II aminoacyl-tRNA synthetase family. Type-1 seryl-tRNA synthetase subfamily.</text>
</comment>
<sequence length="222" mass="24895">QFPKFEDQAYMVQEGLDEESRGKLYLVPTAEAPVANIHREELLKAGELPKNYCAYSPCFRAEAGAAGVGTRGMIRVHQFDKVELIKIVEPEGSYSELDRMLGHAEKVLQSLNLHYRILQLCTADMSFGSATTYDIEVWAPGQGDYLEVSSCSNCEDYQARRMNLRYKDDGGKNRHPHILNGSGTALARLFVALIETYQQPDGSILIPEPIQPYLRAERIPAN</sequence>
<evidence type="ECO:0000256" key="12">
    <source>
        <dbReference type="ARBA" id="ARBA00033352"/>
    </source>
</evidence>
<evidence type="ECO:0000256" key="7">
    <source>
        <dbReference type="ARBA" id="ARBA00022741"/>
    </source>
</evidence>
<dbReference type="PANTHER" id="PTHR43697">
    <property type="entry name" value="SERYL-TRNA SYNTHETASE"/>
    <property type="match status" value="1"/>
</dbReference>
<keyword evidence="6" id="KW-0436">Ligase</keyword>
<evidence type="ECO:0000256" key="10">
    <source>
        <dbReference type="ARBA" id="ARBA00023146"/>
    </source>
</evidence>
<proteinExistence type="inferred from homology"/>
<dbReference type="EMBL" id="UINC01027599">
    <property type="protein sequence ID" value="SVB07117.1"/>
    <property type="molecule type" value="Genomic_DNA"/>
</dbReference>
<evidence type="ECO:0000256" key="6">
    <source>
        <dbReference type="ARBA" id="ARBA00022598"/>
    </source>
</evidence>
<dbReference type="NCBIfam" id="TIGR00414">
    <property type="entry name" value="serS"/>
    <property type="match status" value="1"/>
</dbReference>
<dbReference type="GO" id="GO:0004828">
    <property type="term" value="F:serine-tRNA ligase activity"/>
    <property type="evidence" value="ECO:0007669"/>
    <property type="project" value="UniProtKB-EC"/>
</dbReference>
<dbReference type="EC" id="6.1.1.11" evidence="4"/>
<dbReference type="AlphaFoldDB" id="A0A382B1M1"/>
<name>A0A382B1M1_9ZZZZ</name>
<feature type="domain" description="Aminoacyl-transfer RNA synthetases class-II family profile" evidence="15">
    <location>
        <begin position="1"/>
        <end position="207"/>
    </location>
</feature>
<comment type="subcellular location">
    <subcellularLocation>
        <location evidence="1">Cytoplasm</location>
    </subcellularLocation>
</comment>
<dbReference type="Gene3D" id="3.30.930.10">
    <property type="entry name" value="Bira Bifunctional Protein, Domain 2"/>
    <property type="match status" value="1"/>
</dbReference>
<keyword evidence="5" id="KW-0963">Cytoplasm</keyword>
<dbReference type="InterPro" id="IPR045864">
    <property type="entry name" value="aa-tRNA-synth_II/BPL/LPL"/>
</dbReference>
<evidence type="ECO:0000256" key="2">
    <source>
        <dbReference type="ARBA" id="ARBA00005045"/>
    </source>
</evidence>
<evidence type="ECO:0000256" key="13">
    <source>
        <dbReference type="ARBA" id="ARBA00047929"/>
    </source>
</evidence>
<keyword evidence="9" id="KW-0648">Protein biosynthesis</keyword>
<comment type="catalytic activity">
    <reaction evidence="13">
        <text>tRNA(Sec) + L-serine + ATP = L-seryl-tRNA(Sec) + AMP + diphosphate + H(+)</text>
        <dbReference type="Rhea" id="RHEA:42580"/>
        <dbReference type="Rhea" id="RHEA-COMP:9742"/>
        <dbReference type="Rhea" id="RHEA-COMP:10128"/>
        <dbReference type="ChEBI" id="CHEBI:15378"/>
        <dbReference type="ChEBI" id="CHEBI:30616"/>
        <dbReference type="ChEBI" id="CHEBI:33019"/>
        <dbReference type="ChEBI" id="CHEBI:33384"/>
        <dbReference type="ChEBI" id="CHEBI:78442"/>
        <dbReference type="ChEBI" id="CHEBI:78533"/>
        <dbReference type="ChEBI" id="CHEBI:456215"/>
        <dbReference type="EC" id="6.1.1.11"/>
    </reaction>
</comment>
<dbReference type="GO" id="GO:0005737">
    <property type="term" value="C:cytoplasm"/>
    <property type="evidence" value="ECO:0007669"/>
    <property type="project" value="UniProtKB-SubCell"/>
</dbReference>
<evidence type="ECO:0000256" key="8">
    <source>
        <dbReference type="ARBA" id="ARBA00022840"/>
    </source>
</evidence>
<reference evidence="16" key="1">
    <citation type="submission" date="2018-05" db="EMBL/GenBank/DDBJ databases">
        <authorList>
            <person name="Lanie J.A."/>
            <person name="Ng W.-L."/>
            <person name="Kazmierczak K.M."/>
            <person name="Andrzejewski T.M."/>
            <person name="Davidsen T.M."/>
            <person name="Wayne K.J."/>
            <person name="Tettelin H."/>
            <person name="Glass J.I."/>
            <person name="Rusch D."/>
            <person name="Podicherti R."/>
            <person name="Tsui H.-C.T."/>
            <person name="Winkler M.E."/>
        </authorList>
    </citation>
    <scope>NUCLEOTIDE SEQUENCE</scope>
</reference>
<evidence type="ECO:0000256" key="14">
    <source>
        <dbReference type="ARBA" id="ARBA00048823"/>
    </source>
</evidence>
<organism evidence="16">
    <name type="scientific">marine metagenome</name>
    <dbReference type="NCBI Taxonomy" id="408172"/>
    <lineage>
        <taxon>unclassified sequences</taxon>
        <taxon>metagenomes</taxon>
        <taxon>ecological metagenomes</taxon>
    </lineage>
</organism>
<evidence type="ECO:0000259" key="15">
    <source>
        <dbReference type="PROSITE" id="PS50862"/>
    </source>
</evidence>
<comment type="pathway">
    <text evidence="2">Aminoacyl-tRNA biosynthesis; selenocysteinyl-tRNA(Sec) biosynthesis; L-seryl-tRNA(Sec) from L-serine and tRNA(Sec): step 1/1.</text>
</comment>
<evidence type="ECO:0000256" key="11">
    <source>
        <dbReference type="ARBA" id="ARBA00031113"/>
    </source>
</evidence>
<dbReference type="InterPro" id="IPR006195">
    <property type="entry name" value="aa-tRNA-synth_II"/>
</dbReference>
<dbReference type="PANTHER" id="PTHR43697:SF1">
    <property type="entry name" value="SERINE--TRNA LIGASE"/>
    <property type="match status" value="1"/>
</dbReference>
<evidence type="ECO:0000256" key="4">
    <source>
        <dbReference type="ARBA" id="ARBA00012840"/>
    </source>
</evidence>